<gene>
    <name evidence="1" type="ORF">SH601_08330</name>
</gene>
<reference evidence="1" key="1">
    <citation type="submission" date="2023-11" db="EMBL/GenBank/DDBJ databases">
        <title>Gracilibacillus pellucida a moderately halophilic bacterium isolated from saline soil in Xinjiang province.</title>
        <authorList>
            <person name="Zhang Z."/>
            <person name="Tan F."/>
            <person name="Wang Y."/>
            <person name="Xia M."/>
        </authorList>
    </citation>
    <scope>NUCLEOTIDE SEQUENCE</scope>
    <source>
        <strain evidence="1">S3-1-1</strain>
    </source>
</reference>
<dbReference type="Proteomes" id="UP001277972">
    <property type="component" value="Unassembled WGS sequence"/>
</dbReference>
<evidence type="ECO:0000313" key="2">
    <source>
        <dbReference type="Proteomes" id="UP001277972"/>
    </source>
</evidence>
<protein>
    <submittedName>
        <fullName evidence="1">MBL fold metallo-hydrolase</fullName>
    </submittedName>
</protein>
<organism evidence="1 2">
    <name type="scientific">Gracilibacillus pellucidus</name>
    <dbReference type="NCBI Taxonomy" id="3095368"/>
    <lineage>
        <taxon>Bacteria</taxon>
        <taxon>Bacillati</taxon>
        <taxon>Bacillota</taxon>
        <taxon>Bacilli</taxon>
        <taxon>Bacillales</taxon>
        <taxon>Bacillaceae</taxon>
        <taxon>Gracilibacillus</taxon>
    </lineage>
</organism>
<name>A0ACC6M4Y7_9BACI</name>
<proteinExistence type="predicted"/>
<evidence type="ECO:0000313" key="1">
    <source>
        <dbReference type="EMBL" id="MDX8045994.1"/>
    </source>
</evidence>
<comment type="caution">
    <text evidence="1">The sequence shown here is derived from an EMBL/GenBank/DDBJ whole genome shotgun (WGS) entry which is preliminary data.</text>
</comment>
<sequence>MRIERMSLGKLSTNCYILSRGKEAIIIDPAGESDKILTKINDLNVTPTAILLTHAHFDHIGALEDIRNYYDISVYLHELEADWLGDPSLNGSSLFGLGQVKARKAEHFLRNGEMQIGNVTLEIRHTPGHSPGGVAFIFHQGQFVVGGDSLFAGGIGRTDLPGGDSQQLQQSIKKQFYSLPKHYTVYPGHGPETTIKYEKENNPFVR</sequence>
<dbReference type="EMBL" id="JAWZSR010000004">
    <property type="protein sequence ID" value="MDX8045994.1"/>
    <property type="molecule type" value="Genomic_DNA"/>
</dbReference>
<accession>A0ACC6M4Y7</accession>
<keyword evidence="2" id="KW-1185">Reference proteome</keyword>